<organism evidence="1 2">
    <name type="scientific">Herbaspirillum seropedicae (strain SmR1)</name>
    <dbReference type="NCBI Taxonomy" id="757424"/>
    <lineage>
        <taxon>Bacteria</taxon>
        <taxon>Pseudomonadati</taxon>
        <taxon>Pseudomonadota</taxon>
        <taxon>Betaproteobacteria</taxon>
        <taxon>Burkholderiales</taxon>
        <taxon>Oxalobacteraceae</taxon>
        <taxon>Herbaspirillum</taxon>
    </lineage>
</organism>
<reference evidence="1 2" key="1">
    <citation type="submission" date="2010-04" db="EMBL/GenBank/DDBJ databases">
        <title>The genome of Herbaspirillum seropedicae SmR1, an endophytic, nitrogen-fixing, plant-growth promoting beta-Proteobacteria.</title>
        <authorList>
            <person name="Pedrosa F.O."/>
            <person name="Monteiro R.A."/>
            <person name="Wassem R."/>
            <person name="Cruz L.M."/>
            <person name="Ayub R.A."/>
            <person name="Colauto N.B."/>
            <person name="Fernandez M.A."/>
            <person name="Fungaro M.H.P."/>
            <person name="Grisard E.C."/>
            <person name="Hungria M."/>
            <person name="Madeira H.M.F."/>
            <person name="Nodari R.O."/>
            <person name="Osaku C.A."/>
            <person name="Petzl-Erler M.L."/>
            <person name="Terenzi H."/>
            <person name="Vieira L.G.E."/>
            <person name="Almeida M.I.M."/>
            <person name="Alves L.R."/>
            <person name="Arantes O.M.N."/>
            <person name="Balsanelli E."/>
            <person name="Barcellos F.G."/>
            <person name="Baura V.A."/>
            <person name="Binde D.R."/>
            <person name="Campo R.J."/>
            <person name="Chubatsu L.S."/>
            <person name="Chueire L.M.O."/>
            <person name="Ciferri R.R."/>
            <person name="Correa L.C."/>
            <person name="da Conceicao Silva J.L."/>
            <person name="Dabul A.N.G."/>
            <person name="Dambros B.P."/>
            <person name="Faoro H."/>
            <person name="Favetti A."/>
            <person name="Friedermann G."/>
            <person name="Furlaneto M.C."/>
            <person name="Gasques L.S."/>
            <person name="Gimenes C.C.T."/>
            <person name="Gioppo N.M.R."/>
            <person name="Glienke-Blanco C."/>
            <person name="Godoy L.P."/>
            <person name="Guerra M.P."/>
            <person name="Karp S."/>
            <person name="Kava-Cordeiro V."/>
            <person name="Margarido V.P."/>
            <person name="Mathioni S.M."/>
            <person name="Menck-Soares M.A."/>
            <person name="Murace N.K."/>
            <person name="Nicolas M.F."/>
            <person name="Oliveira C.E.C."/>
            <person name="Pagnan N.A.B."/>
            <person name="Pamphile J.A."/>
            <person name="Patussi E.V."/>
            <person name="Pereira L.F.P."/>
            <person name="Pereira-Ferrari L."/>
            <person name="Pinto F.G.S."/>
            <person name="Precoma C."/>
            <person name="Prioli A.J."/>
            <person name="Prioli S.M.A.P."/>
            <person name="Raittz R.T."/>
            <person name="Ramos H.J.O."/>
            <person name="Ribeiro E.M.S.F."/>
            <person name="Rigo L.U."/>
            <person name="Rocha C.L.M.S.C."/>
            <person name="Rocha S.N."/>
            <person name="Santos K."/>
            <person name="Satori D."/>
            <person name="Silva A.G."/>
            <person name="Simao R.C.G."/>
            <person name="Soares M.A.M."/>
            <person name="Souza E.M."/>
            <person name="Steffens M.B.R."/>
            <person name="Steindel M."/>
            <person name="Tadra-Sfeir M.Z."/>
            <person name="Takahashi E.K."/>
            <person name="Torres R.A."/>
            <person name="Valle J.S."/>
            <person name="Vernal J.I."/>
            <person name="Vilas-Boas L.A."/>
            <person name="Watanabe M.A.E."/>
            <person name="Weiss V.A."/>
            <person name="Yates M.A."/>
            <person name="Souza E.M."/>
        </authorList>
    </citation>
    <scope>NUCLEOTIDE SEQUENCE [LARGE SCALE GENOMIC DNA]</scope>
    <source>
        <strain evidence="1 2">SmR1</strain>
    </source>
</reference>
<dbReference type="SUPFAM" id="SSF55874">
    <property type="entry name" value="ATPase domain of HSP90 chaperone/DNA topoisomerase II/histidine kinase"/>
    <property type="match status" value="1"/>
</dbReference>
<dbReference type="RefSeq" id="WP_013236013.1">
    <property type="nucleotide sequence ID" value="NC_014323.1"/>
</dbReference>
<evidence type="ECO:0000313" key="1">
    <source>
        <dbReference type="EMBL" id="ADJ65554.1"/>
    </source>
</evidence>
<dbReference type="InterPro" id="IPR036890">
    <property type="entry name" value="HATPase_C_sf"/>
</dbReference>
<dbReference type="STRING" id="757424.Hsero_4084"/>
<name>D8ITC4_HERSS</name>
<protein>
    <submittedName>
        <fullName evidence="1">DNA mismatch repair protein</fullName>
    </submittedName>
</protein>
<dbReference type="AlphaFoldDB" id="D8ITC4"/>
<dbReference type="OrthoDB" id="8765545at2"/>
<evidence type="ECO:0000313" key="2">
    <source>
        <dbReference type="Proteomes" id="UP000000329"/>
    </source>
</evidence>
<dbReference type="GeneID" id="29389826"/>
<dbReference type="Gene3D" id="3.30.565.10">
    <property type="entry name" value="Histidine kinase-like ATPase, C-terminal domain"/>
    <property type="match status" value="1"/>
</dbReference>
<proteinExistence type="predicted"/>
<dbReference type="Pfam" id="PF13589">
    <property type="entry name" value="HATPase_c_3"/>
    <property type="match status" value="1"/>
</dbReference>
<sequence length="659" mass="75698">MPLKNLSGTAEISDVGIKKHFVSAELWQPLFELVWNGLDARAHQVSVHIEDTELGGTDVVTVLDNGDGINIDNISDNFGRFNDSNKKGDAGLHGSHGRGRLSFHIVAERATWWTKVSDKDAVIQISAKNIKHFEGEIIGSASQHHALARYKTGTYVELTNFHKNLPKVSTLQEKFSVEFGWYLALHKERRISLNGEEVKVPKHDLTEKQANAGGVEFDIKVIRWDDRPTSEKSYIYLLDSKGTIRHKQLSSFNLKSNFYVSVYVQSPWADNFRESGKDLLSPDSVSADSEPWRELENPLREIVDAIHEDFLRLYVEEEIQKYEETGVFPVYPGMPAPYVAWRETNARNLVRAVYMSDPTLMGSLNKKQKKVMVRLLDRLSVSNENDALFEIIKEVLELDDKNLKTLAQQLQHTRLEHIISTIELLRRRQLAVDQLRLLMNDHYREVLETPDLQQIIENNTWLFGNQYETIGAEEDTFSSVARNLRAQLKNANKIDEDDVEEEADIPGVQRQTDLFLYRQLPALDSRNQQYFRCIIIEIKRPGIALNKKHLRQLEDYADIIKKHPAFASEHMHFELVLVGRKISNADTEIQSRLDNQIHRGELGLVAEDKRMKRYVLNWYTLLDGIELTYGHLLKTLELQRNTLAGAQKDELVAELQKTA</sequence>
<dbReference type="eggNOG" id="COG0323">
    <property type="taxonomic scope" value="Bacteria"/>
</dbReference>
<accession>D8ITC4</accession>
<dbReference type="EMBL" id="CP002039">
    <property type="protein sequence ID" value="ADJ65554.1"/>
    <property type="molecule type" value="Genomic_DNA"/>
</dbReference>
<dbReference type="HOGENOM" id="CLU_025321_1_0_4"/>
<dbReference type="Proteomes" id="UP000000329">
    <property type="component" value="Chromosome"/>
</dbReference>
<gene>
    <name evidence="1" type="ordered locus">Hsero_4084</name>
</gene>
<dbReference type="KEGG" id="hse:Hsero_4084"/>
<keyword evidence="2" id="KW-1185">Reference proteome</keyword>